<evidence type="ECO:0000313" key="5">
    <source>
        <dbReference type="Proteomes" id="UP001642520"/>
    </source>
</evidence>
<dbReference type="EMBL" id="CAXAJV020001293">
    <property type="protein sequence ID" value="CAL7944193.1"/>
    <property type="molecule type" value="Genomic_DNA"/>
</dbReference>
<dbReference type="Pfam" id="PF10344">
    <property type="entry name" value="Hobbit"/>
    <property type="match status" value="3"/>
</dbReference>
<feature type="domain" description="FMP27/BLTP2/Hobbit GFWDK motif-containing RBG unit" evidence="3">
    <location>
        <begin position="955"/>
        <end position="1087"/>
    </location>
</feature>
<proteinExistence type="predicted"/>
<feature type="coiled-coil region" evidence="1">
    <location>
        <begin position="1733"/>
        <end position="1786"/>
    </location>
</feature>
<protein>
    <recommendedName>
        <fullName evidence="3">FMP27/BLTP2/Hobbit GFWDK motif-containing RBG unit domain-containing protein</fullName>
    </recommendedName>
</protein>
<evidence type="ECO:0000259" key="3">
    <source>
        <dbReference type="SMART" id="SM01214"/>
    </source>
</evidence>
<comment type="caution">
    <text evidence="4">The sequence shown here is derived from an EMBL/GenBank/DDBJ whole genome shotgun (WGS) entry which is preliminary data.</text>
</comment>
<keyword evidence="5" id="KW-1185">Reference proteome</keyword>
<evidence type="ECO:0000256" key="2">
    <source>
        <dbReference type="SAM" id="Phobius"/>
    </source>
</evidence>
<feature type="transmembrane region" description="Helical" evidence="2">
    <location>
        <begin position="12"/>
        <end position="30"/>
    </location>
</feature>
<keyword evidence="2" id="KW-0812">Transmembrane</keyword>
<organism evidence="4 5">
    <name type="scientific">Xylocopa violacea</name>
    <name type="common">Violet carpenter bee</name>
    <name type="synonym">Apis violacea</name>
    <dbReference type="NCBI Taxonomy" id="135666"/>
    <lineage>
        <taxon>Eukaryota</taxon>
        <taxon>Metazoa</taxon>
        <taxon>Ecdysozoa</taxon>
        <taxon>Arthropoda</taxon>
        <taxon>Hexapoda</taxon>
        <taxon>Insecta</taxon>
        <taxon>Pterygota</taxon>
        <taxon>Neoptera</taxon>
        <taxon>Endopterygota</taxon>
        <taxon>Hymenoptera</taxon>
        <taxon>Apocrita</taxon>
        <taxon>Aculeata</taxon>
        <taxon>Apoidea</taxon>
        <taxon>Anthophila</taxon>
        <taxon>Apidae</taxon>
        <taxon>Xylocopa</taxon>
        <taxon>Xylocopa</taxon>
    </lineage>
</organism>
<dbReference type="InterPro" id="IPR045167">
    <property type="entry name" value="Hobbit"/>
</dbReference>
<keyword evidence="1" id="KW-0175">Coiled coil</keyword>
<dbReference type="Proteomes" id="UP001642520">
    <property type="component" value="Unassembled WGS sequence"/>
</dbReference>
<evidence type="ECO:0000256" key="1">
    <source>
        <dbReference type="SAM" id="Coils"/>
    </source>
</evidence>
<dbReference type="PANTHER" id="PTHR15678:SF6">
    <property type="entry name" value="BRIDGE-LIKE LIPID TRANSFER PROTEIN FAMILY MEMBER 2"/>
    <property type="match status" value="1"/>
</dbReference>
<accession>A0ABP1NX35</accession>
<dbReference type="PANTHER" id="PTHR15678">
    <property type="entry name" value="ANTIGEN MLAA-22-RELATED"/>
    <property type="match status" value="1"/>
</dbReference>
<gene>
    <name evidence="4" type="ORF">XYLVIOL_LOCUS6515</name>
</gene>
<evidence type="ECO:0000313" key="4">
    <source>
        <dbReference type="EMBL" id="CAL7944193.1"/>
    </source>
</evidence>
<keyword evidence="2" id="KW-0472">Membrane</keyword>
<dbReference type="SMART" id="SM01214">
    <property type="entry name" value="Fmp27_GFWDK"/>
    <property type="match status" value="1"/>
</dbReference>
<sequence>MTGLIGLCTICFILYCSFTWVIPRFIAWLVKRRYKIYLRVGHISLPYFILRDVNVSKNGFTLQVEEISIRSSLFSSDVAKLLAVIMKDVRINKDVQVKTVQIVRKSKGTMDFRNKKIPPIIITFIQFMAVHVENLSLLILGNGWLANGSAESLSLDGSVVHGARTLLASAAVIGGAMKLLHHASDACLSQISFAGTAEATLKAKGELSVEKLYIGITQTEGSGGAGLVTFFKSRSSLSNAASSYSDAHVDSSNELLARLAPVIPKDFILKVGSSSVITGREDGVVLGLEGTMKGLQISAKFQPSSLLLNLTLNLDGLSIRSKLPVLTLRSLIVNSKMEQNSLQIATQISNLSITYDHKDWETILCNTNSEVSKLPVGDITIKKRLPWLDVKVNTELYDSSLCIKLLDVHEASCSVAHMKFSLNTFEDAIDSLNTELVVESLYCTLNGSNTITSEVYHQWGTPLSIGVLLATTRTNAIGIAIDALVTEWSLELAKFLKEAYKCCQRYNRRIETVNDTRESDNVVQLNLKLTNCNLFFIAENNLSVMMRLDTANLEHNTKRLVAVTEGVSAITLNKNETIICQHAQALAHPFLAIRKCKGAVTSETINISLDGTNFAWSPNLHLRLLQLWLESADFRSIIGRDPSTIESTVQGEKVENRQKRLIDILATGGISLSIDISPKHFLELSSDHLRWSQGEWRLNYVRATLDMADIIKIEGFELTRVADNQEVRLERQSTEGFVLDWNETWMLNIESVKACFPYEHQFTDAIQNELFSIKKWLKEIHSSSSPSHEKEKCLPCDLIIKIKKWVFEVSDDPFEVRLRDNYELLEDEYKESLKRQAMLDAKVQELCRAHLLLPQGKVEELYASLNKKNAEIYVQRWKQMQRAGPARTRLFAWSMSDIEILALADSSTNGTEHAMKAIREMDAETPWPEDGLEFSTLWVRGISLKCADWKLQLRDFPQPLLVVESLSVWGRLAGAEALAPPRARRTVTIEVGAPWEDIVVERGMTSLKYYHDLNWDIDKYKYAFGPCWEPVIAQCNLSFEKIIHPSRDPSPPLPFWDKMRLTLHGRLTLCVKQLTVLLHGSLDPYNTTEEMELTWTGLELDWTQGRIIVKGDLDVYVRTASKYDDCRLLHLPNVRLSIKLAWVCLGDPRDHHAAIPCAPDRLPEYSSNQEHDSFRAFRSQNLNVSLSLETKPTGSPALATAPTALLYGSTLRWFENLKFILSGATRPTRKGPLFKNTRPRKKQLSRHYRKVRLTLAFHRFHVSYWMSFAMQRGFELTGGRVACSCEHNLSLHPIDDGLIHRPRAEWSVVYMNCELSDAEIWLKSALHEDKETVSLRQPVEKCYCLSVARVSYGREAMVTGVTGSDTPTHRLVVHDLKGAWTKTNRDVAFALFDSFIKTQQLKKNLSTAALKGFHRESTSTPHKNRTRSHEVVQNAATQINSSSTTKPQQGEAVGMLQRLIAEAANKPVAFSDDLSVQTRGQQLRGLAACHQDDVLHKNWLIALVNSQVLLKGIETRGYVILSAAKAEILQRIHQPVWKERTLVSKTTWVGSLECMQYYATVSANIDENIDDNIMWLTLDNIQEKDSTVIAGLPDVPALVGSGQSVGGVVSQTVGGGGGPQHQLQRIVSRCKCEFFYVGYGQALDAGSIDQVPPPPREEVSLWERKELSAADAFTLMHHDLDVCTNSLQYAMILDIVNNLLLYVEPRRKEASERLQRMRFQLQLHSVEDQKRPIQQLQNTVRGLVAKLRRLERQTYLVQKALAEESNPELLAEMERLEARVFECKEQLGAKAEELDVMLSCYKETTAPTTASTTLKDKPAAVARVAEICFKHAQWRLTDADGQLGIADLILTNFLYTKTSKTDDSVEHLLELGYVRMTNLLPNQIYTEVLTPTELQSNMPVDRQRALRVFCREKAPVAGISVKEHFEINVVPLTIGLTKKFFNTMLKFCFPERDPEGIEEPPAPQRDSSFYVPIERRDDVEKMKERADKNKLFIYIKIPEVPVRVSYKGNKEKNLEDVRDFALVIPTLEYHNVTWTWLDLLLAMKSDSRRVILSQAIKQKLQIKPRGPQEESAPQEEDKARLLLGARHLPGDVRKKGVFKFK</sequence>
<dbReference type="InterPro" id="IPR019441">
    <property type="entry name" value="FMP27/BLTP2/Hobbit_GFWDK_RBG"/>
</dbReference>
<reference evidence="4 5" key="1">
    <citation type="submission" date="2024-08" db="EMBL/GenBank/DDBJ databases">
        <authorList>
            <person name="Will J Nash"/>
            <person name="Angela Man"/>
            <person name="Seanna McTaggart"/>
            <person name="Kendall Baker"/>
            <person name="Tom Barker"/>
            <person name="Leah Catchpole"/>
            <person name="Alex Durrant"/>
            <person name="Karim Gharbi"/>
            <person name="Naomi Irish"/>
            <person name="Gemy Kaithakottil"/>
            <person name="Debby Ku"/>
            <person name="Aaliyah Providence"/>
            <person name="Felix Shaw"/>
            <person name="David Swarbreck"/>
            <person name="Chris Watkins"/>
            <person name="Ann M. McCartney"/>
            <person name="Giulio Formenti"/>
            <person name="Alice Mouton"/>
            <person name="Noel Vella"/>
            <person name="Bjorn M von Reumont"/>
            <person name="Adriana Vella"/>
            <person name="Wilfried Haerty"/>
        </authorList>
    </citation>
    <scope>NUCLEOTIDE SEQUENCE [LARGE SCALE GENOMIC DNA]</scope>
</reference>
<keyword evidence="2" id="KW-1133">Transmembrane helix</keyword>
<name>A0ABP1NX35_XYLVO</name>